<evidence type="ECO:0000313" key="3">
    <source>
        <dbReference type="EMBL" id="GBG30188.1"/>
    </source>
</evidence>
<comment type="similarity">
    <text evidence="1">Belongs to the short-chain dehydrogenases/reductases (SDR) family.</text>
</comment>
<dbReference type="Gene3D" id="3.40.50.720">
    <property type="entry name" value="NAD(P)-binding Rossmann-like Domain"/>
    <property type="match status" value="1"/>
</dbReference>
<dbReference type="InParanoid" id="A0A2R5GKD3"/>
<sequence>MRVFIATRCVVTVVILAACTTSRKFFIRFRKKVFPGIVPEVLCTLYTGQKPLALHMGSKCYLLPSRLWTASRSGDEGLEARRSRKALEEDVVIMVSQNSNLADATHVASCTKAGALLRAEEEDQGRGTGPKMGDELVNHDDVVQVAILTGSTGVLGGAMARGLAARGANVVITSREQQQCDDVAGSIRESGGSAIGVVADVTKEEDLVRLRDETLAKWGKIDILVNAAGGNKKEAVVQPDGSFFDVPIDAVRGVMDLNFAGTVLPCIILGKAIAESEGGGTIVNIGSMAAEKATLTRVMGYSASKAAVTNFTRWLSVELAKKHGEKVRVNALAPGFFLGEQNRALLTNPDGSYSARGEDIVRGTPMNRFGQAEELVGPLVWLCSDASKFVTGAIIPIDGGFSVYSGV</sequence>
<organism evidence="3 4">
    <name type="scientific">Hondaea fermentalgiana</name>
    <dbReference type="NCBI Taxonomy" id="2315210"/>
    <lineage>
        <taxon>Eukaryota</taxon>
        <taxon>Sar</taxon>
        <taxon>Stramenopiles</taxon>
        <taxon>Bigyra</taxon>
        <taxon>Labyrinthulomycetes</taxon>
        <taxon>Thraustochytrida</taxon>
        <taxon>Thraustochytriidae</taxon>
        <taxon>Hondaea</taxon>
    </lineage>
</organism>
<dbReference type="PRINTS" id="PR00081">
    <property type="entry name" value="GDHRDH"/>
</dbReference>
<dbReference type="SUPFAM" id="SSF51735">
    <property type="entry name" value="NAD(P)-binding Rossmann-fold domains"/>
    <property type="match status" value="1"/>
</dbReference>
<proteinExistence type="inferred from homology"/>
<dbReference type="InterPro" id="IPR036291">
    <property type="entry name" value="NAD(P)-bd_dom_sf"/>
</dbReference>
<protein>
    <submittedName>
        <fullName evidence="3">Dehydrogenase/reductase SDR family member 4</fullName>
    </submittedName>
</protein>
<dbReference type="OrthoDB" id="1393670at2759"/>
<reference evidence="3 4" key="1">
    <citation type="submission" date="2017-12" db="EMBL/GenBank/DDBJ databases">
        <title>Sequencing, de novo assembly and annotation of complete genome of a new Thraustochytrid species, strain FCC1311.</title>
        <authorList>
            <person name="Sedici K."/>
            <person name="Godart F."/>
            <person name="Aiese Cigliano R."/>
            <person name="Sanseverino W."/>
            <person name="Barakat M."/>
            <person name="Ortet P."/>
            <person name="Marechal E."/>
            <person name="Cagnac O."/>
            <person name="Amato A."/>
        </authorList>
    </citation>
    <scope>NUCLEOTIDE SEQUENCE [LARGE SCALE GENOMIC DNA]</scope>
</reference>
<dbReference type="PANTHER" id="PTHR42760">
    <property type="entry name" value="SHORT-CHAIN DEHYDROGENASES/REDUCTASES FAMILY MEMBER"/>
    <property type="match status" value="1"/>
</dbReference>
<evidence type="ECO:0000313" key="4">
    <source>
        <dbReference type="Proteomes" id="UP000241890"/>
    </source>
</evidence>
<keyword evidence="4" id="KW-1185">Reference proteome</keyword>
<keyword evidence="2" id="KW-0560">Oxidoreductase</keyword>
<accession>A0A2R5GKD3</accession>
<dbReference type="NCBIfam" id="NF006132">
    <property type="entry name" value="PRK08277.1"/>
    <property type="match status" value="1"/>
</dbReference>
<dbReference type="Pfam" id="PF13561">
    <property type="entry name" value="adh_short_C2"/>
    <property type="match status" value="1"/>
</dbReference>
<evidence type="ECO:0000256" key="1">
    <source>
        <dbReference type="ARBA" id="ARBA00006484"/>
    </source>
</evidence>
<name>A0A2R5GKD3_9STRA</name>
<dbReference type="PANTHER" id="PTHR42760:SF115">
    <property type="entry name" value="3-OXOACYL-[ACYL-CARRIER-PROTEIN] REDUCTASE FABG"/>
    <property type="match status" value="1"/>
</dbReference>
<evidence type="ECO:0000256" key="2">
    <source>
        <dbReference type="ARBA" id="ARBA00023002"/>
    </source>
</evidence>
<dbReference type="EMBL" id="BEYU01000072">
    <property type="protein sequence ID" value="GBG30188.1"/>
    <property type="molecule type" value="Genomic_DNA"/>
</dbReference>
<dbReference type="Proteomes" id="UP000241890">
    <property type="component" value="Unassembled WGS sequence"/>
</dbReference>
<dbReference type="FunFam" id="3.40.50.720:FF:000084">
    <property type="entry name" value="Short-chain dehydrogenase reductase"/>
    <property type="match status" value="1"/>
</dbReference>
<dbReference type="AlphaFoldDB" id="A0A2R5GKD3"/>
<dbReference type="GO" id="GO:0016616">
    <property type="term" value="F:oxidoreductase activity, acting on the CH-OH group of donors, NAD or NADP as acceptor"/>
    <property type="evidence" value="ECO:0007669"/>
    <property type="project" value="TreeGrafter"/>
</dbReference>
<dbReference type="InterPro" id="IPR002347">
    <property type="entry name" value="SDR_fam"/>
</dbReference>
<gene>
    <name evidence="3" type="ORF">FCC1311_064082</name>
</gene>
<dbReference type="PROSITE" id="PS51257">
    <property type="entry name" value="PROKAR_LIPOPROTEIN"/>
    <property type="match status" value="1"/>
</dbReference>
<dbReference type="PRINTS" id="PR00080">
    <property type="entry name" value="SDRFAMILY"/>
</dbReference>
<comment type="caution">
    <text evidence="3">The sequence shown here is derived from an EMBL/GenBank/DDBJ whole genome shotgun (WGS) entry which is preliminary data.</text>
</comment>